<evidence type="ECO:0000256" key="1">
    <source>
        <dbReference type="ARBA" id="ARBA00022679"/>
    </source>
</evidence>
<dbReference type="GO" id="GO:0016301">
    <property type="term" value="F:kinase activity"/>
    <property type="evidence" value="ECO:0007669"/>
    <property type="project" value="UniProtKB-KW"/>
</dbReference>
<feature type="compositionally biased region" description="Low complexity" evidence="5">
    <location>
        <begin position="408"/>
        <end position="443"/>
    </location>
</feature>
<keyword evidence="4" id="KW-0067">ATP-binding</keyword>
<name>A0ABZ2K283_9BACT</name>
<sequence length="495" mass="52183">MLSASQETGEPVRTLPQRGDVLVGKYRVDRVIGDGGMCIVYAAEHLQLEDWVAIKVLRTEWVDRPEVVERFLREGKTATRIRSEHVVRTFDVGTLDDGTPCLVMEYLVGSDLDALLTANGPLPVPAAVDYLLQAGEAIGEAHQLGIVHRDLKPANLFLTHRADGSPWIKVLDFGISKLAPRALALTGRDLALTGTHSIMGSPRYMSPEQMRSSMEVDHRADIWALGVILHELIAGQPPFDGETMPEICANILQSPAPPLTTLCPDVLPDMEAVVLRCLEKDPAKRFQNLGELAAALREFGTPAGRASAHRIMGIFQSGATMYGRTSGQMPESGPAWGSTDPTWRPGPRKRRSLVRTVGIALGSTAIVACGAITAMFALRHATPTSTSAAPAPSPVLSWEAQVAPSAPPTLTSAPTPSASIEPPPAASETASAASASASASASADAKKSKHGSAKARGAAAPTGASVPSSDSLQTPPRGSATAAPTSSESLFEERK</sequence>
<keyword evidence="6" id="KW-0472">Membrane</keyword>
<evidence type="ECO:0000256" key="6">
    <source>
        <dbReference type="SAM" id="Phobius"/>
    </source>
</evidence>
<gene>
    <name evidence="8" type="ORF">LZC95_41100</name>
</gene>
<keyword evidence="9" id="KW-1185">Reference proteome</keyword>
<dbReference type="Gene3D" id="1.10.510.10">
    <property type="entry name" value="Transferase(Phosphotransferase) domain 1"/>
    <property type="match status" value="1"/>
</dbReference>
<dbReference type="InterPro" id="IPR000719">
    <property type="entry name" value="Prot_kinase_dom"/>
</dbReference>
<evidence type="ECO:0000256" key="4">
    <source>
        <dbReference type="ARBA" id="ARBA00022840"/>
    </source>
</evidence>
<dbReference type="InterPro" id="IPR008271">
    <property type="entry name" value="Ser/Thr_kinase_AS"/>
</dbReference>
<dbReference type="CDD" id="cd14014">
    <property type="entry name" value="STKc_PknB_like"/>
    <property type="match status" value="1"/>
</dbReference>
<keyword evidence="1" id="KW-0808">Transferase</keyword>
<dbReference type="EMBL" id="CP089982">
    <property type="protein sequence ID" value="WXA92834.1"/>
    <property type="molecule type" value="Genomic_DNA"/>
</dbReference>
<dbReference type="RefSeq" id="WP_394843434.1">
    <property type="nucleotide sequence ID" value="NZ_CP089982.1"/>
</dbReference>
<feature type="compositionally biased region" description="Low complexity" evidence="5">
    <location>
        <begin position="454"/>
        <end position="465"/>
    </location>
</feature>
<feature type="transmembrane region" description="Helical" evidence="6">
    <location>
        <begin position="353"/>
        <end position="378"/>
    </location>
</feature>
<evidence type="ECO:0000256" key="2">
    <source>
        <dbReference type="ARBA" id="ARBA00022741"/>
    </source>
</evidence>
<evidence type="ECO:0000256" key="3">
    <source>
        <dbReference type="ARBA" id="ARBA00022777"/>
    </source>
</evidence>
<dbReference type="PANTHER" id="PTHR43289">
    <property type="entry name" value="MITOGEN-ACTIVATED PROTEIN KINASE KINASE KINASE 20-RELATED"/>
    <property type="match status" value="1"/>
</dbReference>
<dbReference type="SMART" id="SM00220">
    <property type="entry name" value="S_TKc"/>
    <property type="match status" value="1"/>
</dbReference>
<keyword evidence="6" id="KW-1133">Transmembrane helix</keyword>
<accession>A0ABZ2K283</accession>
<dbReference type="Gene3D" id="3.30.200.20">
    <property type="entry name" value="Phosphorylase Kinase, domain 1"/>
    <property type="match status" value="1"/>
</dbReference>
<organism evidence="8 9">
    <name type="scientific">Pendulispora brunnea</name>
    <dbReference type="NCBI Taxonomy" id="2905690"/>
    <lineage>
        <taxon>Bacteria</taxon>
        <taxon>Pseudomonadati</taxon>
        <taxon>Myxococcota</taxon>
        <taxon>Myxococcia</taxon>
        <taxon>Myxococcales</taxon>
        <taxon>Sorangiineae</taxon>
        <taxon>Pendulisporaceae</taxon>
        <taxon>Pendulispora</taxon>
    </lineage>
</organism>
<evidence type="ECO:0000256" key="5">
    <source>
        <dbReference type="SAM" id="MobiDB-lite"/>
    </source>
</evidence>
<reference evidence="8 9" key="1">
    <citation type="submission" date="2021-12" db="EMBL/GenBank/DDBJ databases">
        <title>Discovery of the Pendulisporaceae a myxobacterial family with distinct sporulation behavior and unique specialized metabolism.</title>
        <authorList>
            <person name="Garcia R."/>
            <person name="Popoff A."/>
            <person name="Bader C.D."/>
            <person name="Loehr J."/>
            <person name="Walesch S."/>
            <person name="Walt C."/>
            <person name="Boldt J."/>
            <person name="Bunk B."/>
            <person name="Haeckl F.J.F.P.J."/>
            <person name="Gunesch A.P."/>
            <person name="Birkelbach J."/>
            <person name="Nuebel U."/>
            <person name="Pietschmann T."/>
            <person name="Bach T."/>
            <person name="Mueller R."/>
        </authorList>
    </citation>
    <scope>NUCLEOTIDE SEQUENCE [LARGE SCALE GENOMIC DNA]</scope>
    <source>
        <strain evidence="8 9">MSr12523</strain>
    </source>
</reference>
<dbReference type="Pfam" id="PF00069">
    <property type="entry name" value="Pkinase"/>
    <property type="match status" value="1"/>
</dbReference>
<dbReference type="PROSITE" id="PS50011">
    <property type="entry name" value="PROTEIN_KINASE_DOM"/>
    <property type="match status" value="1"/>
</dbReference>
<evidence type="ECO:0000313" key="9">
    <source>
        <dbReference type="Proteomes" id="UP001379533"/>
    </source>
</evidence>
<feature type="region of interest" description="Disordered" evidence="5">
    <location>
        <begin position="400"/>
        <end position="495"/>
    </location>
</feature>
<feature type="compositionally biased region" description="Polar residues" evidence="5">
    <location>
        <begin position="466"/>
        <end position="489"/>
    </location>
</feature>
<dbReference type="InterPro" id="IPR011009">
    <property type="entry name" value="Kinase-like_dom_sf"/>
</dbReference>
<proteinExistence type="predicted"/>
<keyword evidence="3 8" id="KW-0418">Kinase</keyword>
<protein>
    <submittedName>
        <fullName evidence="8">Protein kinase</fullName>
    </submittedName>
</protein>
<evidence type="ECO:0000313" key="8">
    <source>
        <dbReference type="EMBL" id="WXA92834.1"/>
    </source>
</evidence>
<dbReference type="PANTHER" id="PTHR43289:SF6">
    <property type="entry name" value="SERINE_THREONINE-PROTEIN KINASE NEKL-3"/>
    <property type="match status" value="1"/>
</dbReference>
<dbReference type="SUPFAM" id="SSF56112">
    <property type="entry name" value="Protein kinase-like (PK-like)"/>
    <property type="match status" value="1"/>
</dbReference>
<keyword evidence="2" id="KW-0547">Nucleotide-binding</keyword>
<dbReference type="PROSITE" id="PS00108">
    <property type="entry name" value="PROTEIN_KINASE_ST"/>
    <property type="match status" value="1"/>
</dbReference>
<feature type="domain" description="Protein kinase" evidence="7">
    <location>
        <begin position="26"/>
        <end position="300"/>
    </location>
</feature>
<evidence type="ECO:0000259" key="7">
    <source>
        <dbReference type="PROSITE" id="PS50011"/>
    </source>
</evidence>
<keyword evidence="6" id="KW-0812">Transmembrane</keyword>
<dbReference type="Proteomes" id="UP001379533">
    <property type="component" value="Chromosome"/>
</dbReference>
<feature type="region of interest" description="Disordered" evidence="5">
    <location>
        <begin position="325"/>
        <end position="349"/>
    </location>
</feature>